<evidence type="ECO:0000313" key="1">
    <source>
        <dbReference type="EMBL" id="OGF57223.1"/>
    </source>
</evidence>
<comment type="caution">
    <text evidence="1">The sequence shown here is derived from an EMBL/GenBank/DDBJ whole genome shotgun (WGS) entry which is preliminary data.</text>
</comment>
<organism evidence="1 2">
    <name type="scientific">Fraserbacteria sp. (strain RBG_16_55_9)</name>
    <dbReference type="NCBI Taxonomy" id="1817864"/>
    <lineage>
        <taxon>Bacteria</taxon>
        <taxon>Candidatus Fraseribacteriota</taxon>
    </lineage>
</organism>
<name>A0A1F5V1C8_FRAXR</name>
<dbReference type="AlphaFoldDB" id="A0A1F5V1C8"/>
<dbReference type="EMBL" id="MFGX01000016">
    <property type="protein sequence ID" value="OGF57223.1"/>
    <property type="molecule type" value="Genomic_DNA"/>
</dbReference>
<reference evidence="1 2" key="1">
    <citation type="journal article" date="2016" name="Nat. Commun.">
        <title>Thousands of microbial genomes shed light on interconnected biogeochemical processes in an aquifer system.</title>
        <authorList>
            <person name="Anantharaman K."/>
            <person name="Brown C.T."/>
            <person name="Hug L.A."/>
            <person name="Sharon I."/>
            <person name="Castelle C.J."/>
            <person name="Probst A.J."/>
            <person name="Thomas B.C."/>
            <person name="Singh A."/>
            <person name="Wilkins M.J."/>
            <person name="Karaoz U."/>
            <person name="Brodie E.L."/>
            <person name="Williams K.H."/>
            <person name="Hubbard S.S."/>
            <person name="Banfield J.F."/>
        </authorList>
    </citation>
    <scope>NUCLEOTIDE SEQUENCE [LARGE SCALE GENOMIC DNA]</scope>
    <source>
        <strain evidence="2">RBG_16_55_9</strain>
    </source>
</reference>
<evidence type="ECO:0000313" key="2">
    <source>
        <dbReference type="Proteomes" id="UP000179157"/>
    </source>
</evidence>
<proteinExistence type="predicted"/>
<accession>A0A1F5V1C8</accession>
<dbReference type="Proteomes" id="UP000179157">
    <property type="component" value="Unassembled WGS sequence"/>
</dbReference>
<gene>
    <name evidence="1" type="ORF">A2Z21_02165</name>
</gene>
<sequence length="159" mass="17115">MVVVGVFHIEASLGESDIPAILDEITKLNTDIEYFITSVSITLGINITLTGKQPAIFIVAYSIETQQAVDNLKTELRNLNPRIPVYLIYIDENNRAQGECFGPGCSQAVLNQTSIDMLGVGLGEIVPGLQPPPEDTVEEIIVTAICDPSGICIEAGIQE</sequence>
<protein>
    <submittedName>
        <fullName evidence="1">Uncharacterized protein</fullName>
    </submittedName>
</protein>